<protein>
    <submittedName>
        <fullName evidence="2">Uncharacterized protein</fullName>
    </submittedName>
</protein>
<feature type="region of interest" description="Disordered" evidence="1">
    <location>
        <begin position="67"/>
        <end position="87"/>
    </location>
</feature>
<evidence type="ECO:0000313" key="3">
    <source>
        <dbReference type="Proteomes" id="UP001175353"/>
    </source>
</evidence>
<sequence>MVVFKSIRPLSGICVTCARKQFTTRPFATSRLFQFDDIRSSSRLPRIATPSFWASLVPKPWRRKAANDSDGAEAIDTTSTAPAKKSRPWSPYTTILILALLVGSNAIQLISIRNDTLAFSRKTEAKLSLLREVLQKVKRGEIDDAEVKRALGTGIAEVEREWEEVVKEIEETDVLLEAEKRKKAIKAKKLAEKAARERESASPVAEVEGDGAASTTSGREGSVRKLALRDFLGGLSLTNLSTIHAIIHERSHKSSASVVLGAEVSSAIGIRRAFTADCINTCSMTLSSRILKTKRLQSNDDRLVSAAFRTSPWLSEA</sequence>
<comment type="caution">
    <text evidence="2">The sequence shown here is derived from an EMBL/GenBank/DDBJ whole genome shotgun (WGS) entry which is preliminary data.</text>
</comment>
<dbReference type="EMBL" id="JAUJLE010000176">
    <property type="protein sequence ID" value="KAK0971562.1"/>
    <property type="molecule type" value="Genomic_DNA"/>
</dbReference>
<dbReference type="AlphaFoldDB" id="A0AAN6KA08"/>
<dbReference type="InterPro" id="IPR035213">
    <property type="entry name" value="DUF5321"/>
</dbReference>
<gene>
    <name evidence="2" type="ORF">LTR91_015490</name>
</gene>
<name>A0AAN6KA08_9PEZI</name>
<organism evidence="2 3">
    <name type="scientific">Friedmanniomyces endolithicus</name>
    <dbReference type="NCBI Taxonomy" id="329885"/>
    <lineage>
        <taxon>Eukaryota</taxon>
        <taxon>Fungi</taxon>
        <taxon>Dikarya</taxon>
        <taxon>Ascomycota</taxon>
        <taxon>Pezizomycotina</taxon>
        <taxon>Dothideomycetes</taxon>
        <taxon>Dothideomycetidae</taxon>
        <taxon>Mycosphaerellales</taxon>
        <taxon>Teratosphaeriaceae</taxon>
        <taxon>Friedmanniomyces</taxon>
    </lineage>
</organism>
<reference evidence="2" key="1">
    <citation type="submission" date="2023-06" db="EMBL/GenBank/DDBJ databases">
        <title>Black Yeasts Isolated from many extreme environments.</title>
        <authorList>
            <person name="Coleine C."/>
            <person name="Stajich J.E."/>
            <person name="Selbmann L."/>
        </authorList>
    </citation>
    <scope>NUCLEOTIDE SEQUENCE</scope>
    <source>
        <strain evidence="2">CCFEE 5200</strain>
    </source>
</reference>
<keyword evidence="3" id="KW-1185">Reference proteome</keyword>
<evidence type="ECO:0000256" key="1">
    <source>
        <dbReference type="SAM" id="MobiDB-lite"/>
    </source>
</evidence>
<accession>A0AAN6KA08</accession>
<dbReference type="Pfam" id="PF17254">
    <property type="entry name" value="DUF5321"/>
    <property type="match status" value="1"/>
</dbReference>
<evidence type="ECO:0000313" key="2">
    <source>
        <dbReference type="EMBL" id="KAK0971562.1"/>
    </source>
</evidence>
<feature type="region of interest" description="Disordered" evidence="1">
    <location>
        <begin position="197"/>
        <end position="219"/>
    </location>
</feature>
<dbReference type="Proteomes" id="UP001175353">
    <property type="component" value="Unassembled WGS sequence"/>
</dbReference>
<proteinExistence type="predicted"/>